<evidence type="ECO:0000259" key="1">
    <source>
        <dbReference type="Pfam" id="PF01370"/>
    </source>
</evidence>
<organism evidence="2 3">
    <name type="scientific">Lactiplantibacillus garii</name>
    <dbReference type="NCBI Taxonomy" id="2306423"/>
    <lineage>
        <taxon>Bacteria</taxon>
        <taxon>Bacillati</taxon>
        <taxon>Bacillota</taxon>
        <taxon>Bacilli</taxon>
        <taxon>Lactobacillales</taxon>
        <taxon>Lactobacillaceae</taxon>
        <taxon>Lactiplantibacillus</taxon>
    </lineage>
</organism>
<dbReference type="InterPro" id="IPR036291">
    <property type="entry name" value="NAD(P)-bd_dom_sf"/>
</dbReference>
<dbReference type="SUPFAM" id="SSF51735">
    <property type="entry name" value="NAD(P)-binding Rossmann-fold domains"/>
    <property type="match status" value="1"/>
</dbReference>
<comment type="caution">
    <text evidence="2">The sequence shown here is derived from an EMBL/GenBank/DDBJ whole genome shotgun (WGS) entry which is preliminary data.</text>
</comment>
<feature type="domain" description="NAD-dependent epimerase/dehydratase" evidence="1">
    <location>
        <begin position="4"/>
        <end position="210"/>
    </location>
</feature>
<keyword evidence="3" id="KW-1185">Reference proteome</keyword>
<proteinExistence type="predicted"/>
<dbReference type="Gene3D" id="3.40.50.720">
    <property type="entry name" value="NAD(P)-binding Rossmann-like Domain"/>
    <property type="match status" value="1"/>
</dbReference>
<dbReference type="RefSeq" id="WP_125072446.1">
    <property type="nucleotide sequence ID" value="NZ_QWZQ01000024.1"/>
</dbReference>
<dbReference type="OrthoDB" id="112777at2"/>
<dbReference type="PANTHER" id="PTHR43245:SF13">
    <property type="entry name" value="UDP-D-APIOSE_UDP-D-XYLOSE SYNTHASE 2"/>
    <property type="match status" value="1"/>
</dbReference>
<evidence type="ECO:0000313" key="3">
    <source>
        <dbReference type="Proteomes" id="UP000283633"/>
    </source>
</evidence>
<dbReference type="InterPro" id="IPR050177">
    <property type="entry name" value="Lipid_A_modif_metabolic_enz"/>
</dbReference>
<dbReference type="EMBL" id="QWZQ01000024">
    <property type="protein sequence ID" value="RRK10293.1"/>
    <property type="molecule type" value="Genomic_DNA"/>
</dbReference>
<reference evidence="2 3" key="1">
    <citation type="submission" date="2018-08" db="EMBL/GenBank/DDBJ databases">
        <title>Genome Lactobacillus garii FI11369.</title>
        <authorList>
            <person name="Diaz M."/>
            <person name="Narbad A."/>
        </authorList>
    </citation>
    <scope>NUCLEOTIDE SEQUENCE [LARGE SCALE GENOMIC DNA]</scope>
    <source>
        <strain evidence="2 3">FI11369</strain>
    </source>
</reference>
<sequence>MQTILGSNGPIGHELALELRRNYTDKIRLVSRHPAKINPGDEVMAANMLDEKATNAAIAGSDIVYFTVGLPMNTPMWENQFPTMMANVIKACEAHHAKLVFFDNTYMYPKTAAVQTERTPFEPVGRKSTVRADMANLLLKEMAAKRINAVICRAPEFYGPLSTKSITNTLFFKAIRNGQRAKIPVSRRTKRTLIWTPDASRAMALIGNTPDCYGQTWHLPVDRSLSYQELLRLTSQLRGKTVKATVIPMGVFKLGTHFSQSVRELAELLPRYQVDNRFSSAKFNRRFPNFKTTTFEQGIQTILEH</sequence>
<dbReference type="Proteomes" id="UP000283633">
    <property type="component" value="Unassembled WGS sequence"/>
</dbReference>
<dbReference type="Pfam" id="PF01370">
    <property type="entry name" value="Epimerase"/>
    <property type="match status" value="1"/>
</dbReference>
<dbReference type="InterPro" id="IPR001509">
    <property type="entry name" value="Epimerase_deHydtase"/>
</dbReference>
<dbReference type="PANTHER" id="PTHR43245">
    <property type="entry name" value="BIFUNCTIONAL POLYMYXIN RESISTANCE PROTEIN ARNA"/>
    <property type="match status" value="1"/>
</dbReference>
<accession>A0A426D6N7</accession>
<gene>
    <name evidence="2" type="ORF">D1831_08215</name>
</gene>
<protein>
    <submittedName>
        <fullName evidence="2">NAD-dependent epimerase/dehydratase family protein</fullName>
    </submittedName>
</protein>
<name>A0A426D6N7_9LACO</name>
<dbReference type="AlphaFoldDB" id="A0A426D6N7"/>
<evidence type="ECO:0000313" key="2">
    <source>
        <dbReference type="EMBL" id="RRK10293.1"/>
    </source>
</evidence>